<gene>
    <name evidence="2" type="ORF">EV212_10444</name>
</gene>
<reference evidence="2 3" key="1">
    <citation type="submission" date="2019-03" db="EMBL/GenBank/DDBJ databases">
        <title>Genomic Encyclopedia of Type Strains, Phase IV (KMG-IV): sequencing the most valuable type-strain genomes for metagenomic binning, comparative biology and taxonomic classification.</title>
        <authorList>
            <person name="Goeker M."/>
        </authorList>
    </citation>
    <scope>NUCLEOTIDE SEQUENCE [LARGE SCALE GENOMIC DNA]</scope>
    <source>
        <strain evidence="2 3">DSM 28559</strain>
    </source>
</reference>
<dbReference type="Gene3D" id="3.30.1180.10">
    <property type="match status" value="1"/>
</dbReference>
<dbReference type="OrthoDB" id="9781230at2"/>
<sequence length="288" mass="32650">MEKIKIFTDSASDITRENEKSLDIEMVNFNIAMGDRSYISRVDFNNEEFYRLMAGYDGIPTTSQVTAFEFQEMYEKFYKEGYTDLIGILINSEGSATYQNSLMAYKLFMEEHPEAEEKFRVHSIDSRSYTGAYGYAVIEAAKMVRDGKCVEEIVAFAKDWVDHCVIYFVPYTLKYASKSGRIPSAAAFVGDKLGIKPIMRIYDHMISTALTVRGEKRVVKKIAEKTMADIEKGTPYMIVYGDNTEIRDQMAEEMTRLLGYAPVDFYQIGAAIAVNAGPTVTGVIFKEK</sequence>
<dbReference type="InterPro" id="IPR050270">
    <property type="entry name" value="DegV_domain_contain"/>
</dbReference>
<keyword evidence="1" id="KW-0446">Lipid-binding</keyword>
<dbReference type="PANTHER" id="PTHR33434:SF2">
    <property type="entry name" value="FATTY ACID-BINDING PROTEIN TM_1468"/>
    <property type="match status" value="1"/>
</dbReference>
<proteinExistence type="predicted"/>
<dbReference type="RefSeq" id="WP_132090177.1">
    <property type="nucleotide sequence ID" value="NZ_JANKAQ010000004.1"/>
</dbReference>
<protein>
    <submittedName>
        <fullName evidence="2">DegV family protein with EDD domain</fullName>
    </submittedName>
</protein>
<dbReference type="NCBIfam" id="TIGR00762">
    <property type="entry name" value="DegV"/>
    <property type="match status" value="1"/>
</dbReference>
<dbReference type="SUPFAM" id="SSF82549">
    <property type="entry name" value="DAK1/DegV-like"/>
    <property type="match status" value="1"/>
</dbReference>
<accession>A0A4R2LMS9</accession>
<organism evidence="2 3">
    <name type="scientific">Frisingicoccus caecimuris</name>
    <dbReference type="NCBI Taxonomy" id="1796636"/>
    <lineage>
        <taxon>Bacteria</taxon>
        <taxon>Bacillati</taxon>
        <taxon>Bacillota</taxon>
        <taxon>Clostridia</taxon>
        <taxon>Lachnospirales</taxon>
        <taxon>Lachnospiraceae</taxon>
        <taxon>Frisingicoccus</taxon>
    </lineage>
</organism>
<name>A0A4R2LMS9_9FIRM</name>
<dbReference type="GO" id="GO:0008289">
    <property type="term" value="F:lipid binding"/>
    <property type="evidence" value="ECO:0007669"/>
    <property type="project" value="UniProtKB-KW"/>
</dbReference>
<dbReference type="Pfam" id="PF02645">
    <property type="entry name" value="DegV"/>
    <property type="match status" value="1"/>
</dbReference>
<dbReference type="Proteomes" id="UP000295711">
    <property type="component" value="Unassembled WGS sequence"/>
</dbReference>
<evidence type="ECO:0000313" key="2">
    <source>
        <dbReference type="EMBL" id="TCO84996.1"/>
    </source>
</evidence>
<dbReference type="InterPro" id="IPR003797">
    <property type="entry name" value="DegV"/>
</dbReference>
<dbReference type="EMBL" id="SLXA01000004">
    <property type="protein sequence ID" value="TCO84996.1"/>
    <property type="molecule type" value="Genomic_DNA"/>
</dbReference>
<comment type="caution">
    <text evidence="2">The sequence shown here is derived from an EMBL/GenBank/DDBJ whole genome shotgun (WGS) entry which is preliminary data.</text>
</comment>
<dbReference type="PANTHER" id="PTHR33434">
    <property type="entry name" value="DEGV DOMAIN-CONTAINING PROTEIN DR_1986-RELATED"/>
    <property type="match status" value="1"/>
</dbReference>
<dbReference type="InterPro" id="IPR043168">
    <property type="entry name" value="DegV_C"/>
</dbReference>
<evidence type="ECO:0000256" key="1">
    <source>
        <dbReference type="ARBA" id="ARBA00023121"/>
    </source>
</evidence>
<dbReference type="PROSITE" id="PS51482">
    <property type="entry name" value="DEGV"/>
    <property type="match status" value="1"/>
</dbReference>
<keyword evidence="3" id="KW-1185">Reference proteome</keyword>
<dbReference type="Gene3D" id="3.40.50.10170">
    <property type="match status" value="1"/>
</dbReference>
<dbReference type="AlphaFoldDB" id="A0A4R2LMS9"/>
<evidence type="ECO:0000313" key="3">
    <source>
        <dbReference type="Proteomes" id="UP000295711"/>
    </source>
</evidence>